<dbReference type="EMBL" id="RSDW01000001">
    <property type="protein sequence ID" value="RSL16932.1"/>
    <property type="molecule type" value="Genomic_DNA"/>
</dbReference>
<dbReference type="AlphaFoldDB" id="A0A3R9NU79"/>
<protein>
    <submittedName>
        <fullName evidence="2">Pimeloyl-ACP methyl ester carboxylesterase</fullName>
    </submittedName>
</protein>
<keyword evidence="3" id="KW-1185">Reference proteome</keyword>
<evidence type="ECO:0000313" key="2">
    <source>
        <dbReference type="EMBL" id="RSL16932.1"/>
    </source>
</evidence>
<evidence type="ECO:0000313" key="3">
    <source>
        <dbReference type="Proteomes" id="UP000269669"/>
    </source>
</evidence>
<dbReference type="InterPro" id="IPR000073">
    <property type="entry name" value="AB_hydrolase_1"/>
</dbReference>
<dbReference type="PANTHER" id="PTHR43798">
    <property type="entry name" value="MONOACYLGLYCEROL LIPASE"/>
    <property type="match status" value="1"/>
</dbReference>
<gene>
    <name evidence="2" type="ORF">EDE15_2459</name>
</gene>
<accession>A0A3R9NU79</accession>
<dbReference type="Gene3D" id="3.40.50.1820">
    <property type="entry name" value="alpha/beta hydrolase"/>
    <property type="match status" value="1"/>
</dbReference>
<dbReference type="PRINTS" id="PR00111">
    <property type="entry name" value="ABHYDROLASE"/>
</dbReference>
<dbReference type="InterPro" id="IPR050266">
    <property type="entry name" value="AB_hydrolase_sf"/>
</dbReference>
<evidence type="ECO:0000259" key="1">
    <source>
        <dbReference type="Pfam" id="PF00561"/>
    </source>
</evidence>
<sequence>MLSFSESKRFRRAVQCRRGAAVCKVPASYSKVKGTNMPFTPQFASVNGTSLAYRDTSAGMPILFIHGHPFNQSMWDAQVDALRWKHRVITYDIRGYGLSQVPAAEATTLETLADDIADLLDHLKIPTAVITGLSMGGQIAMAFADQYPQRLSGLILAATFPQADTPEAAATRRATADRFLTQGSIPPGIEMLPKLLAPATIKDHPDIALKVLSMIARTSPAGAAAALRGRAQRKDYTPTLPKIAVPTLIVVGTEDAYTNVDTAKVMQQSIPHSRLEIFEGIGHLPNLEATDRFNAVLHNFLDTIPTQNTKAAARTAG</sequence>
<name>A0A3R9NU79_9BACT</name>
<reference evidence="2 3" key="1">
    <citation type="submission" date="2018-12" db="EMBL/GenBank/DDBJ databases">
        <title>Sequencing of bacterial isolates from soil warming experiment in Harvard Forest, Massachusetts, USA.</title>
        <authorList>
            <person name="Deangelis K."/>
        </authorList>
    </citation>
    <scope>NUCLEOTIDE SEQUENCE [LARGE SCALE GENOMIC DNA]</scope>
    <source>
        <strain evidence="2 3">EB153</strain>
    </source>
</reference>
<organism evidence="2 3">
    <name type="scientific">Edaphobacter aggregans</name>
    <dbReference type="NCBI Taxonomy" id="570835"/>
    <lineage>
        <taxon>Bacteria</taxon>
        <taxon>Pseudomonadati</taxon>
        <taxon>Acidobacteriota</taxon>
        <taxon>Terriglobia</taxon>
        <taxon>Terriglobales</taxon>
        <taxon>Acidobacteriaceae</taxon>
        <taxon>Edaphobacter</taxon>
    </lineage>
</organism>
<dbReference type="InterPro" id="IPR029058">
    <property type="entry name" value="AB_hydrolase_fold"/>
</dbReference>
<comment type="caution">
    <text evidence="2">The sequence shown here is derived from an EMBL/GenBank/DDBJ whole genome shotgun (WGS) entry which is preliminary data.</text>
</comment>
<dbReference type="SUPFAM" id="SSF53474">
    <property type="entry name" value="alpha/beta-Hydrolases"/>
    <property type="match status" value="1"/>
</dbReference>
<feature type="domain" description="AB hydrolase-1" evidence="1">
    <location>
        <begin position="61"/>
        <end position="289"/>
    </location>
</feature>
<proteinExistence type="predicted"/>
<dbReference type="Proteomes" id="UP000269669">
    <property type="component" value="Unassembled WGS sequence"/>
</dbReference>
<dbReference type="Pfam" id="PF00561">
    <property type="entry name" value="Abhydrolase_1"/>
    <property type="match status" value="1"/>
</dbReference>